<evidence type="ECO:0008006" key="3">
    <source>
        <dbReference type="Google" id="ProtNLM"/>
    </source>
</evidence>
<proteinExistence type="predicted"/>
<dbReference type="SUPFAM" id="SSF81301">
    <property type="entry name" value="Nucleotidyltransferase"/>
    <property type="match status" value="1"/>
</dbReference>
<protein>
    <recommendedName>
        <fullName evidence="3">Nucleotidyltransferase</fullName>
    </recommendedName>
</protein>
<dbReference type="InterPro" id="IPR043519">
    <property type="entry name" value="NT_sf"/>
</dbReference>
<organism evidence="1 2">
    <name type="scientific">Thermococcus sibiricus</name>
    <dbReference type="NCBI Taxonomy" id="172049"/>
    <lineage>
        <taxon>Archaea</taxon>
        <taxon>Methanobacteriati</taxon>
        <taxon>Methanobacteriota</taxon>
        <taxon>Thermococci</taxon>
        <taxon>Thermococcales</taxon>
        <taxon>Thermococcaceae</taxon>
        <taxon>Thermococcus</taxon>
    </lineage>
</organism>
<sequence length="54" mass="6267">MDILVDFYEVPSPLTFLKLEEYLEELLSIRVDLVMESALKPKISQAAHKEVVYI</sequence>
<accession>A0A101END2</accession>
<dbReference type="EMBL" id="LGFD01000008">
    <property type="protein sequence ID" value="KUK18120.1"/>
    <property type="molecule type" value="Genomic_DNA"/>
</dbReference>
<dbReference type="PATRIC" id="fig|172049.5.peg.1398"/>
<dbReference type="AlphaFoldDB" id="A0A101END2"/>
<gene>
    <name evidence="1" type="ORF">XD54_0627</name>
</gene>
<evidence type="ECO:0000313" key="2">
    <source>
        <dbReference type="Proteomes" id="UP000053911"/>
    </source>
</evidence>
<comment type="caution">
    <text evidence="1">The sequence shown here is derived from an EMBL/GenBank/DDBJ whole genome shotgun (WGS) entry which is preliminary data.</text>
</comment>
<reference evidence="2" key="1">
    <citation type="journal article" date="2015" name="MBio">
        <title>Genome-Resolved Metagenomic Analysis Reveals Roles for Candidate Phyla and Other Microbial Community Members in Biogeochemical Transformations in Oil Reservoirs.</title>
        <authorList>
            <person name="Hu P."/>
            <person name="Tom L."/>
            <person name="Singh A."/>
            <person name="Thomas B.C."/>
            <person name="Baker B.J."/>
            <person name="Piceno Y.M."/>
            <person name="Andersen G.L."/>
            <person name="Banfield J.F."/>
        </authorList>
    </citation>
    <scope>NUCLEOTIDE SEQUENCE [LARGE SCALE GENOMIC DNA]</scope>
</reference>
<dbReference type="Gene3D" id="3.30.460.10">
    <property type="entry name" value="Beta Polymerase, domain 2"/>
    <property type="match status" value="1"/>
</dbReference>
<dbReference type="Proteomes" id="UP000053911">
    <property type="component" value="Unassembled WGS sequence"/>
</dbReference>
<name>A0A101END2_9EURY</name>
<evidence type="ECO:0000313" key="1">
    <source>
        <dbReference type="EMBL" id="KUK18120.1"/>
    </source>
</evidence>